<dbReference type="Pfam" id="PF13472">
    <property type="entry name" value="Lipase_GDSL_2"/>
    <property type="match status" value="1"/>
</dbReference>
<dbReference type="AlphaFoldDB" id="A0A2G3PP98"/>
<proteinExistence type="predicted"/>
<dbReference type="CDD" id="cd01832">
    <property type="entry name" value="SGNH_hydrolase_like_1"/>
    <property type="match status" value="1"/>
</dbReference>
<accession>A0A2G3PP98</accession>
<dbReference type="RefSeq" id="WP_099382272.1">
    <property type="nucleotide sequence ID" value="NZ_PEBD01000005.1"/>
</dbReference>
<dbReference type="EMBL" id="PEBD01000005">
    <property type="protein sequence ID" value="PHV67586.1"/>
    <property type="molecule type" value="Genomic_DNA"/>
</dbReference>
<dbReference type="Gene3D" id="3.40.50.1110">
    <property type="entry name" value="SGNH hydrolase"/>
    <property type="match status" value="1"/>
</dbReference>
<evidence type="ECO:0000259" key="1">
    <source>
        <dbReference type="Pfam" id="PF13472"/>
    </source>
</evidence>
<dbReference type="InterPro" id="IPR036514">
    <property type="entry name" value="SGNH_hydro_sf"/>
</dbReference>
<dbReference type="InterPro" id="IPR013830">
    <property type="entry name" value="SGNH_hydro"/>
</dbReference>
<name>A0A2G3PP98_WILMA</name>
<feature type="domain" description="SGNH hydrolase-type esterase" evidence="1">
    <location>
        <begin position="8"/>
        <end position="180"/>
    </location>
</feature>
<sequence length="201" mass="21276">MSGYGLCAIGDSFVEGRGDENAGGGFRGWVPRLAGQLGLRSAKVCNLGAHGATSSVVVSDQLERAVSARAPLTGVIVGVNDLVSHFDRNRFSDNVNTIFETLSAVSPTVFTATYPDIPARLPVPASFADLLRERFQYANTVLADVCDRTGTVLLDIAADRQWARSDLWSADGLHPNALGHSTFAQSIAATIARRADTDLAA</sequence>
<dbReference type="PANTHER" id="PTHR43784:SF2">
    <property type="entry name" value="GDSL-LIKE LIPASE_ACYLHYDROLASE, PUTATIVE (AFU_ORTHOLOGUE AFUA_2G00820)-RELATED"/>
    <property type="match status" value="1"/>
</dbReference>
<reference evidence="2 3" key="1">
    <citation type="submission" date="2017-10" db="EMBL/GenBank/DDBJ databases">
        <title>The draft genome sequence of Williamsia sp. BULT 1.1 isolated from the semi-arid grassland soils from South Africa.</title>
        <authorList>
            <person name="Kabwe M.H."/>
            <person name="Govender N."/>
            <person name="Mutseka Lunga P."/>
            <person name="Vikram S."/>
            <person name="Makhalanyane T.P."/>
        </authorList>
    </citation>
    <scope>NUCLEOTIDE SEQUENCE [LARGE SCALE GENOMIC DNA]</scope>
    <source>
        <strain evidence="2 3">BULT 1.1</strain>
    </source>
</reference>
<comment type="caution">
    <text evidence="2">The sequence shown here is derived from an EMBL/GenBank/DDBJ whole genome shotgun (WGS) entry which is preliminary data.</text>
</comment>
<dbReference type="PANTHER" id="PTHR43784">
    <property type="entry name" value="GDSL-LIKE LIPASE/ACYLHYDROLASE, PUTATIVE (AFU_ORTHOLOGUE AFUA_2G00820)-RELATED"/>
    <property type="match status" value="1"/>
</dbReference>
<dbReference type="InterPro" id="IPR053140">
    <property type="entry name" value="GDSL_Rv0518-like"/>
</dbReference>
<evidence type="ECO:0000313" key="2">
    <source>
        <dbReference type="EMBL" id="PHV67586.1"/>
    </source>
</evidence>
<protein>
    <submittedName>
        <fullName evidence="2">G-D-S-L family lipolytic protein</fullName>
    </submittedName>
</protein>
<organism evidence="2 3">
    <name type="scientific">Williamsia marianensis</name>
    <dbReference type="NCBI Taxonomy" id="85044"/>
    <lineage>
        <taxon>Bacteria</taxon>
        <taxon>Bacillati</taxon>
        <taxon>Actinomycetota</taxon>
        <taxon>Actinomycetes</taxon>
        <taxon>Mycobacteriales</taxon>
        <taxon>Nocardiaceae</taxon>
        <taxon>Williamsia</taxon>
    </lineage>
</organism>
<evidence type="ECO:0000313" key="3">
    <source>
        <dbReference type="Proteomes" id="UP000225108"/>
    </source>
</evidence>
<dbReference type="Proteomes" id="UP000225108">
    <property type="component" value="Unassembled WGS sequence"/>
</dbReference>
<gene>
    <name evidence="2" type="ORF">CSW57_07865</name>
</gene>
<dbReference type="SUPFAM" id="SSF52266">
    <property type="entry name" value="SGNH hydrolase"/>
    <property type="match status" value="1"/>
</dbReference>